<keyword evidence="3" id="KW-1185">Reference proteome</keyword>
<dbReference type="Proteomes" id="UP001434883">
    <property type="component" value="Unassembled WGS sequence"/>
</dbReference>
<dbReference type="EMBL" id="JAHRIN010025943">
    <property type="protein sequence ID" value="MEQ2200338.1"/>
    <property type="molecule type" value="Genomic_DNA"/>
</dbReference>
<comment type="caution">
    <text evidence="2">The sequence shown here is derived from an EMBL/GenBank/DDBJ whole genome shotgun (WGS) entry which is preliminary data.</text>
</comment>
<protein>
    <submittedName>
        <fullName evidence="2">Uncharacterized protein</fullName>
    </submittedName>
</protein>
<evidence type="ECO:0000256" key="1">
    <source>
        <dbReference type="SAM" id="MobiDB-lite"/>
    </source>
</evidence>
<evidence type="ECO:0000313" key="2">
    <source>
        <dbReference type="EMBL" id="MEQ2200338.1"/>
    </source>
</evidence>
<sequence length="104" mass="10312">GPAGPKGDRGDPGPPGYGLKGEKGAPGLIIGPDGNPLYLGGLTGPKGNEVAEVQPPPVVVYPHTPDRTANNGAGHYSQSSVVIRPIEPPVAAADSSEPGVSISD</sequence>
<proteinExistence type="predicted"/>
<accession>A0ABV0QY73</accession>
<feature type="compositionally biased region" description="Basic and acidic residues" evidence="1">
    <location>
        <begin position="1"/>
        <end position="11"/>
    </location>
</feature>
<feature type="region of interest" description="Disordered" evidence="1">
    <location>
        <begin position="1"/>
        <end position="28"/>
    </location>
</feature>
<reference evidence="2 3" key="1">
    <citation type="submission" date="2021-06" db="EMBL/GenBank/DDBJ databases">
        <authorList>
            <person name="Palmer J.M."/>
        </authorList>
    </citation>
    <scope>NUCLEOTIDE SEQUENCE [LARGE SCALE GENOMIC DNA]</scope>
    <source>
        <strain evidence="2 3">XC_2019</strain>
        <tissue evidence="2">Muscle</tissue>
    </source>
</reference>
<feature type="non-terminal residue" evidence="2">
    <location>
        <position position="1"/>
    </location>
</feature>
<organism evidence="2 3">
    <name type="scientific">Xenoophorus captivus</name>
    <dbReference type="NCBI Taxonomy" id="1517983"/>
    <lineage>
        <taxon>Eukaryota</taxon>
        <taxon>Metazoa</taxon>
        <taxon>Chordata</taxon>
        <taxon>Craniata</taxon>
        <taxon>Vertebrata</taxon>
        <taxon>Euteleostomi</taxon>
        <taxon>Actinopterygii</taxon>
        <taxon>Neopterygii</taxon>
        <taxon>Teleostei</taxon>
        <taxon>Neoteleostei</taxon>
        <taxon>Acanthomorphata</taxon>
        <taxon>Ovalentaria</taxon>
        <taxon>Atherinomorphae</taxon>
        <taxon>Cyprinodontiformes</taxon>
        <taxon>Goodeidae</taxon>
        <taxon>Xenoophorus</taxon>
    </lineage>
</organism>
<evidence type="ECO:0000313" key="3">
    <source>
        <dbReference type="Proteomes" id="UP001434883"/>
    </source>
</evidence>
<gene>
    <name evidence="2" type="ORF">XENOCAPTIV_027794</name>
</gene>
<name>A0ABV0QY73_9TELE</name>